<dbReference type="Pfam" id="PF01928">
    <property type="entry name" value="CYTH"/>
    <property type="match status" value="1"/>
</dbReference>
<reference evidence="5" key="1">
    <citation type="submission" date="2025-08" db="UniProtKB">
        <authorList>
            <consortium name="RefSeq"/>
        </authorList>
    </citation>
    <scope>IDENTIFICATION</scope>
</reference>
<feature type="region of interest" description="Disordered" evidence="1">
    <location>
        <begin position="257"/>
        <end position="290"/>
    </location>
</feature>
<feature type="domain" description="CYTH" evidence="2">
    <location>
        <begin position="2"/>
        <end position="209"/>
    </location>
</feature>
<dbReference type="SMART" id="SM00880">
    <property type="entry name" value="CHAD"/>
    <property type="match status" value="1"/>
</dbReference>
<evidence type="ECO:0000259" key="3">
    <source>
        <dbReference type="PROSITE" id="PS51708"/>
    </source>
</evidence>
<dbReference type="InterPro" id="IPR039013">
    <property type="entry name" value="YgiF"/>
</dbReference>
<dbReference type="InterPro" id="IPR038186">
    <property type="entry name" value="CHAD_dom_sf"/>
</dbReference>
<dbReference type="PANTHER" id="PTHR39569:SF1">
    <property type="entry name" value="INORGANIC TRIPHOSPHATASE"/>
    <property type="match status" value="1"/>
</dbReference>
<dbReference type="Gene3D" id="1.40.20.10">
    <property type="entry name" value="CHAD domain"/>
    <property type="match status" value="1"/>
</dbReference>
<dbReference type="PROSITE" id="PS51708">
    <property type="entry name" value="CHAD"/>
    <property type="match status" value="1"/>
</dbReference>
<protein>
    <submittedName>
        <fullName evidence="5">CYTH and CHAD domain-containing protein</fullName>
    </submittedName>
</protein>
<dbReference type="AlphaFoldDB" id="A0A8B6X1U4"/>
<dbReference type="GO" id="GO:0050355">
    <property type="term" value="F:inorganic triphosphate phosphatase activity"/>
    <property type="evidence" value="ECO:0007669"/>
    <property type="project" value="InterPro"/>
</dbReference>
<organism evidence="4 5">
    <name type="scientific">Derxia gummosa DSM 723</name>
    <dbReference type="NCBI Taxonomy" id="1121388"/>
    <lineage>
        <taxon>Bacteria</taxon>
        <taxon>Pseudomonadati</taxon>
        <taxon>Pseudomonadota</taxon>
        <taxon>Betaproteobacteria</taxon>
        <taxon>Burkholderiales</taxon>
        <taxon>Alcaligenaceae</taxon>
        <taxon>Derxia</taxon>
    </lineage>
</organism>
<evidence type="ECO:0000256" key="1">
    <source>
        <dbReference type="SAM" id="MobiDB-lite"/>
    </source>
</evidence>
<evidence type="ECO:0000313" key="4">
    <source>
        <dbReference type="Proteomes" id="UP000675920"/>
    </source>
</evidence>
<dbReference type="SUPFAM" id="SSF55154">
    <property type="entry name" value="CYTH-like phosphatases"/>
    <property type="match status" value="1"/>
</dbReference>
<dbReference type="InterPro" id="IPR033469">
    <property type="entry name" value="CYTH-like_dom_sf"/>
</dbReference>
<dbReference type="PROSITE" id="PS51707">
    <property type="entry name" value="CYTH"/>
    <property type="match status" value="1"/>
</dbReference>
<name>A0A8B6X1U4_9BURK</name>
<keyword evidence="4" id="KW-1185">Reference proteome</keyword>
<dbReference type="Pfam" id="PF05235">
    <property type="entry name" value="CHAD"/>
    <property type="match status" value="1"/>
</dbReference>
<dbReference type="InterPro" id="IPR023577">
    <property type="entry name" value="CYTH_domain"/>
</dbReference>
<proteinExistence type="predicted"/>
<dbReference type="CDD" id="cd07756">
    <property type="entry name" value="CYTH-like_Pase_CHAD"/>
    <property type="match status" value="1"/>
</dbReference>
<evidence type="ECO:0000313" key="5">
    <source>
        <dbReference type="RefSeq" id="WP_028310341.1"/>
    </source>
</evidence>
<dbReference type="OrthoDB" id="3034217at2"/>
<evidence type="ECO:0000259" key="2">
    <source>
        <dbReference type="PROSITE" id="PS51707"/>
    </source>
</evidence>
<dbReference type="Gene3D" id="2.40.320.10">
    <property type="entry name" value="Hypothetical Protein Pfu-838710-001"/>
    <property type="match status" value="1"/>
</dbReference>
<feature type="domain" description="CHAD" evidence="3">
    <location>
        <begin position="261"/>
        <end position="552"/>
    </location>
</feature>
<dbReference type="PANTHER" id="PTHR39569">
    <property type="entry name" value="INORGANIC TRIPHOSPHATASE"/>
    <property type="match status" value="1"/>
</dbReference>
<dbReference type="InterPro" id="IPR007899">
    <property type="entry name" value="CHAD_dom"/>
</dbReference>
<dbReference type="GO" id="GO:0046872">
    <property type="term" value="F:metal ion binding"/>
    <property type="evidence" value="ECO:0007669"/>
    <property type="project" value="TreeGrafter"/>
</dbReference>
<dbReference type="SMART" id="SM01118">
    <property type="entry name" value="CYTH"/>
    <property type="match status" value="1"/>
</dbReference>
<accession>A0A8B6X1U4</accession>
<sequence length="553" mass="59568">MANEIELKLAIAPADLARLRGHPLVERHAEGEWAAQTLANRYFDTPGRDLARSRAALRLRLAGEQWWQTLKTSPASVSGLSARGEWEVPVAGAALDFDAFTDLPDEVRALLDRLAPRLGPVFDTDFERESRTLRLKGGTRFELALDRGELRAGKGKTLRREPICEVELELIEGDPRRVLDFAERLAADIALIPETRSKAARGFALADRRPAVAAKVALPEADPAAHAGALLAAVVTRCQQALLLDTALIRAGATTPAAGRIAPTGDGTKPPASEGGSAAPSASVTDDAEDPAELVHQARVALRRLRVALRHARPLLPRREAELRAPLRELGRRLGRTRDLDVLTGQTLPRLDGKIGAPSTAARDDAYSDADLRAALDARLAADRAQALDELREALASPAFARTMLQLEGLALRLAAKRGAAADRLARRELKAARDAARSTVAALDGDDAEARHQFRIAVKRYRYALDMYGALFDADAVQAQRKALSHLQDVLGEMNDDAVAIARLDLLPSSPHAADLARAARDAIAAAQPEAARLARELLALPAPWKKPAARS</sequence>
<dbReference type="Proteomes" id="UP000675920">
    <property type="component" value="Unplaced"/>
</dbReference>
<dbReference type="RefSeq" id="WP_028310341.1">
    <property type="nucleotide sequence ID" value="NZ_AXWS01000007.1"/>
</dbReference>
<feature type="compositionally biased region" description="Low complexity" evidence="1">
    <location>
        <begin position="270"/>
        <end position="283"/>
    </location>
</feature>